<sequence>MCKHEHKIMHKPVQVERKDIYFKPDKKRVLARFFFLGDDRTIKIIRRILSLNESERKEVFGQVLRSYTKRHRSIAHIFERNFDRVSHLLEKIPFSKEKLSHIDKLLIGSYFTMEYSIESAALFNPSIIEHPDQTELFKGEKRVILSFRATGEGHVSSIVFRSGTLDVDNNIHIDYIGNLLDKPMQVKNHRYHKESFLKKMNELHAEPTEVKSKLEEKLTETFTYEELKRYIDEVRRESEENLENVTFLQQALWLASSHYEMTFSLDTSISERVIFPLADTEKRGIEDARFVQFKTEKNESIYYATYTAYDGFSILPKLLTTKDFYHFKVKPIYGEIANKGAALFPRKINGRYAMLCRIDGENNYIAYSNNINIWQETAIRIQEPEYPYEFVQIGNCGSPIETQYGWLILTHAVGPMREYVLGASLLDLDNPHVEIGRLHSPLMTPNDEEREGYVPNVIYSCGALVHNEHLILPYAMSDYESTYATIKLEDLLLAILNPDRYH</sequence>
<keyword evidence="2" id="KW-0808">Transferase</keyword>
<dbReference type="AlphaFoldDB" id="A0A2X2JZ60"/>
<evidence type="ECO:0000313" key="4">
    <source>
        <dbReference type="EMBL" id="SPZ93135.1"/>
    </source>
</evidence>
<dbReference type="InterPro" id="IPR007184">
    <property type="entry name" value="Mannoside_phosphorylase"/>
</dbReference>
<comment type="similarity">
    <text evidence="3">Belongs to the glycosyl hydrolase 130 family.</text>
</comment>
<gene>
    <name evidence="4" type="ORF">NCTC11343_05072</name>
    <name evidence="5" type="ORF">SPHINGO8BC_90152</name>
</gene>
<dbReference type="Pfam" id="PF04041">
    <property type="entry name" value="Glyco_hydro_130"/>
    <property type="match status" value="1"/>
</dbReference>
<evidence type="ECO:0000313" key="6">
    <source>
        <dbReference type="Proteomes" id="UP000251241"/>
    </source>
</evidence>
<dbReference type="Proteomes" id="UP000251241">
    <property type="component" value="Unassembled WGS sequence"/>
</dbReference>
<dbReference type="InterPro" id="IPR023296">
    <property type="entry name" value="Glyco_hydro_beta-prop_sf"/>
</dbReference>
<dbReference type="GO" id="GO:0016757">
    <property type="term" value="F:glycosyltransferase activity"/>
    <property type="evidence" value="ECO:0007669"/>
    <property type="project" value="UniProtKB-KW"/>
</dbReference>
<dbReference type="SUPFAM" id="SSF75005">
    <property type="entry name" value="Arabinanase/levansucrase/invertase"/>
    <property type="match status" value="1"/>
</dbReference>
<dbReference type="EMBL" id="UAUU01000011">
    <property type="protein sequence ID" value="SPZ93135.1"/>
    <property type="molecule type" value="Genomic_DNA"/>
</dbReference>
<reference evidence="4 6" key="1">
    <citation type="submission" date="2018-06" db="EMBL/GenBank/DDBJ databases">
        <authorList>
            <consortium name="Pathogen Informatics"/>
            <person name="Doyle S."/>
        </authorList>
    </citation>
    <scope>NUCLEOTIDE SEQUENCE [LARGE SCALE GENOMIC DNA]</scope>
    <source>
        <strain evidence="4 6">NCTC11343</strain>
    </source>
</reference>
<dbReference type="EMBL" id="CABWMV010000028">
    <property type="protein sequence ID" value="VXD07926.1"/>
    <property type="molecule type" value="Genomic_DNA"/>
</dbReference>
<reference evidence="5 7" key="2">
    <citation type="submission" date="2019-10" db="EMBL/GenBank/DDBJ databases">
        <authorList>
            <person name="Karimi E."/>
        </authorList>
    </citation>
    <scope>NUCLEOTIDE SEQUENCE [LARGE SCALE GENOMIC DNA]</scope>
    <source>
        <strain evidence="5">Sphingobacterium sp. 8BC</strain>
    </source>
</reference>
<dbReference type="Gene3D" id="2.115.10.20">
    <property type="entry name" value="Glycosyl hydrolase domain, family 43"/>
    <property type="match status" value="1"/>
</dbReference>
<evidence type="ECO:0000256" key="1">
    <source>
        <dbReference type="ARBA" id="ARBA00022676"/>
    </source>
</evidence>
<accession>A0A2X2JZ60</accession>
<protein>
    <submittedName>
        <fullName evidence="4">Domain of uncharacterized function (DUF377)</fullName>
    </submittedName>
</protein>
<dbReference type="Proteomes" id="UP000432350">
    <property type="component" value="Unassembled WGS sequence"/>
</dbReference>
<name>A0A2X2JZ60_SPHMU</name>
<evidence type="ECO:0000313" key="7">
    <source>
        <dbReference type="Proteomes" id="UP000432350"/>
    </source>
</evidence>
<evidence type="ECO:0000313" key="5">
    <source>
        <dbReference type="EMBL" id="VXD07926.1"/>
    </source>
</evidence>
<accession>A0A654DR38</accession>
<evidence type="ECO:0000256" key="3">
    <source>
        <dbReference type="ARBA" id="ARBA00024356"/>
    </source>
</evidence>
<dbReference type="CDD" id="cd18613">
    <property type="entry name" value="GH130"/>
    <property type="match status" value="1"/>
</dbReference>
<evidence type="ECO:0000256" key="2">
    <source>
        <dbReference type="ARBA" id="ARBA00022679"/>
    </source>
</evidence>
<keyword evidence="1" id="KW-0328">Glycosyltransferase</keyword>
<dbReference type="PANTHER" id="PTHR34106">
    <property type="entry name" value="GLYCOSIDASE"/>
    <property type="match status" value="1"/>
</dbReference>
<dbReference type="PANTHER" id="PTHR34106:SF4">
    <property type="entry name" value="BLL5143 PROTEIN"/>
    <property type="match status" value="1"/>
</dbReference>
<organism evidence="4 6">
    <name type="scientific">Sphingobacterium multivorum</name>
    <dbReference type="NCBI Taxonomy" id="28454"/>
    <lineage>
        <taxon>Bacteria</taxon>
        <taxon>Pseudomonadati</taxon>
        <taxon>Bacteroidota</taxon>
        <taxon>Sphingobacteriia</taxon>
        <taxon>Sphingobacteriales</taxon>
        <taxon>Sphingobacteriaceae</taxon>
        <taxon>Sphingobacterium</taxon>
    </lineage>
</organism>
<proteinExistence type="inferred from homology"/>